<dbReference type="SUPFAM" id="SSF48403">
    <property type="entry name" value="Ankyrin repeat"/>
    <property type="match status" value="1"/>
</dbReference>
<proteinExistence type="predicted"/>
<dbReference type="Proteomes" id="UP000179807">
    <property type="component" value="Unassembled WGS sequence"/>
</dbReference>
<sequence>MENITSSSEFNKEIEILRDFQRMLISILVCDKSQISDEINKLYDFFDNINISNKVPVYDGILHIIVQLSLNFGLGLKEERKCINQQTFYKILKQLISKYSLKEKFHQSTLFTIFQSNKHFLHFFFKEGIIDLSFIEKKIDALFLPYLFFFFIPEFRKLNPDFYKKNIKQLKITEKEIKLRYGWDFQNDKDGNNQQENDQINIQKENHSPCEIARIIRRDDIDSFLKFASNTESLYLNEIIRPSIFENNCDINQGSHRTTLLEYSMAFGAINIFRYLWMKKVDYSSESLQYCIIGGNFEIFHILEEESKYKFMDQHFYQAIKYYQYEISEYLFDSLEIKPNGLLNIFTSVNSLPNFELISQYFNNESIFTGKVITDNEMDFSSIFIKRIKDFPDWLCYVFFHFLFQDSKLNVNFTHWVFIVIQS</sequence>
<keyword evidence="2" id="KW-1185">Reference proteome</keyword>
<organism evidence="1 2">
    <name type="scientific">Tritrichomonas foetus</name>
    <dbReference type="NCBI Taxonomy" id="1144522"/>
    <lineage>
        <taxon>Eukaryota</taxon>
        <taxon>Metamonada</taxon>
        <taxon>Parabasalia</taxon>
        <taxon>Tritrichomonadida</taxon>
        <taxon>Tritrichomonadidae</taxon>
        <taxon>Tritrichomonas</taxon>
    </lineage>
</organism>
<comment type="caution">
    <text evidence="1">The sequence shown here is derived from an EMBL/GenBank/DDBJ whole genome shotgun (WGS) entry which is preliminary data.</text>
</comment>
<evidence type="ECO:0000313" key="2">
    <source>
        <dbReference type="Proteomes" id="UP000179807"/>
    </source>
</evidence>
<gene>
    <name evidence="1" type="ORF">TRFO_03379</name>
</gene>
<reference evidence="1" key="1">
    <citation type="submission" date="2016-10" db="EMBL/GenBank/DDBJ databases">
        <authorList>
            <person name="Benchimol M."/>
            <person name="Almeida L.G."/>
            <person name="Vasconcelos A.T."/>
            <person name="Perreira-Neves A."/>
            <person name="Rosa I.A."/>
            <person name="Tasca T."/>
            <person name="Bogo M.R."/>
            <person name="de Souza W."/>
        </authorList>
    </citation>
    <scope>NUCLEOTIDE SEQUENCE [LARGE SCALE GENOMIC DNA]</scope>
    <source>
        <strain evidence="1">K</strain>
    </source>
</reference>
<dbReference type="GeneID" id="94825961"/>
<dbReference type="EMBL" id="MLAK01000509">
    <property type="protein sequence ID" value="OHT13606.1"/>
    <property type="molecule type" value="Genomic_DNA"/>
</dbReference>
<dbReference type="RefSeq" id="XP_068366742.1">
    <property type="nucleotide sequence ID" value="XM_068491257.1"/>
</dbReference>
<accession>A0A1J4KV82</accession>
<evidence type="ECO:0008006" key="3">
    <source>
        <dbReference type="Google" id="ProtNLM"/>
    </source>
</evidence>
<dbReference type="PANTHER" id="PTHR24159">
    <property type="match status" value="1"/>
</dbReference>
<dbReference type="VEuPathDB" id="TrichDB:TRFO_03379"/>
<evidence type="ECO:0000313" key="1">
    <source>
        <dbReference type="EMBL" id="OHT13606.1"/>
    </source>
</evidence>
<dbReference type="PANTHER" id="PTHR24159:SF5">
    <property type="entry name" value="ANK_REP_REGION DOMAIN-CONTAINING PROTEIN"/>
    <property type="match status" value="1"/>
</dbReference>
<dbReference type="AlphaFoldDB" id="A0A1J4KV82"/>
<name>A0A1J4KV82_9EUKA</name>
<dbReference type="InterPro" id="IPR036770">
    <property type="entry name" value="Ankyrin_rpt-contain_sf"/>
</dbReference>
<protein>
    <recommendedName>
        <fullName evidence="3">DUF3447 domain-containing protein</fullName>
    </recommendedName>
</protein>